<dbReference type="EMBL" id="CM037151">
    <property type="protein sequence ID" value="KAH7843009.1"/>
    <property type="molecule type" value="Genomic_DNA"/>
</dbReference>
<evidence type="ECO:0000313" key="1">
    <source>
        <dbReference type="EMBL" id="KAH7843009.1"/>
    </source>
</evidence>
<keyword evidence="2" id="KW-1185">Reference proteome</keyword>
<sequence>MSHYARVLKNSPGLVASYNHRGFRITHLLDVINLPWTLKIRSLFSLLISTSPSSLRDSISNGGSRNCFFTSLLKKLAAHCDSVKPVVANPTTTENTYAITKWIDEDFLCKNYILNALADDLYDYYSSFGTVTELWDALQKRYDMEEARTKKYDVSRYLKFAMLDENSVVAQAHDLQKIADEITFEGMVIDEQFQVANLIDKLPLSWKDFKKNLCHKTKEFSLETLISRLRMEEEARKQDLNEEVCLKQAEP</sequence>
<reference evidence="1 2" key="1">
    <citation type="journal article" date="2021" name="Hortic Res">
        <title>High-quality reference genome and annotation aids understanding of berry development for evergreen blueberry (Vaccinium darrowii).</title>
        <authorList>
            <person name="Yu J."/>
            <person name="Hulse-Kemp A.M."/>
            <person name="Babiker E."/>
            <person name="Staton M."/>
        </authorList>
    </citation>
    <scope>NUCLEOTIDE SEQUENCE [LARGE SCALE GENOMIC DNA]</scope>
    <source>
        <strain evidence="2">cv. NJ 8807/NJ 8810</strain>
        <tissue evidence="1">Young leaf</tissue>
    </source>
</reference>
<protein>
    <submittedName>
        <fullName evidence="1">Uncharacterized protein</fullName>
    </submittedName>
</protein>
<organism evidence="1 2">
    <name type="scientific">Vaccinium darrowii</name>
    <dbReference type="NCBI Taxonomy" id="229202"/>
    <lineage>
        <taxon>Eukaryota</taxon>
        <taxon>Viridiplantae</taxon>
        <taxon>Streptophyta</taxon>
        <taxon>Embryophyta</taxon>
        <taxon>Tracheophyta</taxon>
        <taxon>Spermatophyta</taxon>
        <taxon>Magnoliopsida</taxon>
        <taxon>eudicotyledons</taxon>
        <taxon>Gunneridae</taxon>
        <taxon>Pentapetalae</taxon>
        <taxon>asterids</taxon>
        <taxon>Ericales</taxon>
        <taxon>Ericaceae</taxon>
        <taxon>Vaccinioideae</taxon>
        <taxon>Vaccinieae</taxon>
        <taxon>Vaccinium</taxon>
    </lineage>
</organism>
<proteinExistence type="predicted"/>
<dbReference type="Proteomes" id="UP000828048">
    <property type="component" value="Chromosome 1"/>
</dbReference>
<accession>A0ACB7XQ97</accession>
<name>A0ACB7XQ97_9ERIC</name>
<gene>
    <name evidence="1" type="ORF">Vadar_011759</name>
</gene>
<comment type="caution">
    <text evidence="1">The sequence shown here is derived from an EMBL/GenBank/DDBJ whole genome shotgun (WGS) entry which is preliminary data.</text>
</comment>
<evidence type="ECO:0000313" key="2">
    <source>
        <dbReference type="Proteomes" id="UP000828048"/>
    </source>
</evidence>